<keyword evidence="3" id="KW-0403">Intermediate filament</keyword>
<feature type="coiled-coil region" evidence="8">
    <location>
        <begin position="27"/>
        <end position="202"/>
    </location>
</feature>
<dbReference type="SMART" id="SM01332">
    <property type="entry name" value="Cyclin_C"/>
    <property type="match status" value="1"/>
</dbReference>
<dbReference type="OMA" id="VRIEHEN"/>
<dbReference type="GO" id="GO:0051301">
    <property type="term" value="P:cell division"/>
    <property type="evidence" value="ECO:0007669"/>
    <property type="project" value="UniProtKB-KW"/>
</dbReference>
<dbReference type="eggNOG" id="KOG0977">
    <property type="taxonomic scope" value="Eukaryota"/>
</dbReference>
<dbReference type="Gene3D" id="1.20.5.1160">
    <property type="entry name" value="Vasodilator-stimulated phosphoprotein"/>
    <property type="match status" value="1"/>
</dbReference>
<evidence type="ECO:0000256" key="9">
    <source>
        <dbReference type="SAM" id="MobiDB-lite"/>
    </source>
</evidence>
<feature type="domain" description="IF rod" evidence="10">
    <location>
        <begin position="23"/>
        <end position="380"/>
    </location>
</feature>
<feature type="compositionally biased region" description="Basic and acidic residues" evidence="9">
    <location>
        <begin position="386"/>
        <end position="401"/>
    </location>
</feature>
<evidence type="ECO:0000256" key="4">
    <source>
        <dbReference type="ARBA" id="ARBA00023054"/>
    </source>
</evidence>
<feature type="coiled-coil region" evidence="8">
    <location>
        <begin position="231"/>
        <end position="258"/>
    </location>
</feature>
<reference evidence="11" key="1">
    <citation type="submission" date="2017-05" db="UniProtKB">
        <authorList>
            <consortium name="EnsemblMetazoa"/>
        </authorList>
    </citation>
    <scope>IDENTIFICATION</scope>
</reference>
<organism evidence="11">
    <name type="scientific">Amphimedon queenslandica</name>
    <name type="common">Sponge</name>
    <dbReference type="NCBI Taxonomy" id="400682"/>
    <lineage>
        <taxon>Eukaryota</taxon>
        <taxon>Metazoa</taxon>
        <taxon>Porifera</taxon>
        <taxon>Demospongiae</taxon>
        <taxon>Heteroscleromorpha</taxon>
        <taxon>Haplosclerida</taxon>
        <taxon>Niphatidae</taxon>
        <taxon>Amphimedon</taxon>
    </lineage>
</organism>
<keyword evidence="6" id="KW-0131">Cell cycle</keyword>
<dbReference type="InterPro" id="IPR004367">
    <property type="entry name" value="Cyclin_C-dom"/>
</dbReference>
<dbReference type="Pfam" id="PF02984">
    <property type="entry name" value="Cyclin_C"/>
    <property type="match status" value="1"/>
</dbReference>
<dbReference type="STRING" id="400682.A0A1X7UUA0"/>
<dbReference type="SUPFAM" id="SSF64593">
    <property type="entry name" value="Intermediate filament protein, coiled coil region"/>
    <property type="match status" value="2"/>
</dbReference>
<comment type="similarity">
    <text evidence="1">Belongs to the cyclin family. Cyclin AB subfamily.</text>
</comment>
<dbReference type="SMART" id="SM01391">
    <property type="entry name" value="Filament"/>
    <property type="match status" value="1"/>
</dbReference>
<evidence type="ECO:0000259" key="10">
    <source>
        <dbReference type="PROSITE" id="PS51842"/>
    </source>
</evidence>
<dbReference type="InterPro" id="IPR013763">
    <property type="entry name" value="Cyclin-like_dom"/>
</dbReference>
<dbReference type="Pfam" id="PF00134">
    <property type="entry name" value="Cyclin_N"/>
    <property type="match status" value="1"/>
</dbReference>
<evidence type="ECO:0000256" key="7">
    <source>
        <dbReference type="RuleBase" id="RU000383"/>
    </source>
</evidence>
<evidence type="ECO:0000256" key="6">
    <source>
        <dbReference type="ARBA" id="ARBA00023306"/>
    </source>
</evidence>
<feature type="region of interest" description="Disordered" evidence="9">
    <location>
        <begin position="380"/>
        <end position="409"/>
    </location>
</feature>
<sequence length="635" mass="73537">MSQQQATSSPSLPTPERRTRMKEKEDLQLLNDRFVTYINRVRRLRDEKEKLNVTLEHMQTTTQEESGAIKRMFEKELQDARLLIDETAKEKARYQIQSSKTEDRIKDLETELKEFREDYDRMQQELAEAKKSAETFESLYKSSLVDNQSAKQKIQDLEEEIDDLRARLREVQDSLEQETLAKVDIQNQNQSLREELAFKKKVYDEELLTIKRTGLTTVHRDGVEETDDDFAERLQAAIDEAREEIEKETEQFKLDLEKSYKTRLESLESQSQRDASARVRLDGELKNCHTTLAKYNRDIAKLQEKNEQLESSLREKSEDLARAKQLHSAELANLMDEMRALRVNYDQKMKEYEELFDLRIQLEQEIATLSALLQEEEQRLNLQTTPREKRPRVARDGEGPRSKRKKQVAATSSSAVGFIQIIDVDPDGRFVQIKNMSDKVTEIPKNKLQLVGVTAMLIASKYEEMYAPEVADFVYITDSTYSNTEIKAMERNILKTLDYSFGNPLCLHFLRRNSRAGDATPQMHTMAKFLMELCLPDYSMLEYLPSLVAAAALYISNKLYSDGEWTPALRHYSQYTEPDVLPCVGKMASLVLSMHTAKQQAVKNKYCSSKFMRIAKEPCLQGKIMKELASVSLSQ</sequence>
<dbReference type="Gene3D" id="1.10.472.10">
    <property type="entry name" value="Cyclin-like"/>
    <property type="match status" value="2"/>
</dbReference>
<evidence type="ECO:0000313" key="11">
    <source>
        <dbReference type="EnsemblMetazoa" id="Aqu2.1.31353_001"/>
    </source>
</evidence>
<keyword evidence="4 8" id="KW-0175">Coiled coil</keyword>
<dbReference type="AlphaFoldDB" id="A0A1X7UUA0"/>
<dbReference type="Pfam" id="PF00038">
    <property type="entry name" value="Filament"/>
    <property type="match status" value="1"/>
</dbReference>
<accession>A0A1X7UUA0</accession>
<dbReference type="OrthoDB" id="102442at2759"/>
<name>A0A1X7UUA0_AMPQE</name>
<dbReference type="InterPro" id="IPR039008">
    <property type="entry name" value="IF_rod_dom"/>
</dbReference>
<dbReference type="PANTHER" id="PTHR45721:SF11">
    <property type="entry name" value="LAMIN DM0-RELATED"/>
    <property type="match status" value="1"/>
</dbReference>
<dbReference type="InterPro" id="IPR036915">
    <property type="entry name" value="Cyclin-like_sf"/>
</dbReference>
<dbReference type="SMART" id="SM00385">
    <property type="entry name" value="CYCLIN"/>
    <property type="match status" value="2"/>
</dbReference>
<keyword evidence="5 7" id="KW-0195">Cyclin</keyword>
<evidence type="ECO:0000256" key="8">
    <source>
        <dbReference type="SAM" id="Coils"/>
    </source>
</evidence>
<proteinExistence type="inferred from homology"/>
<dbReference type="FunCoup" id="A0A1X7UUA0">
    <property type="interactions" value="719"/>
</dbReference>
<feature type="compositionally biased region" description="Polar residues" evidence="9">
    <location>
        <begin position="1"/>
        <end position="11"/>
    </location>
</feature>
<dbReference type="EnsemblMetazoa" id="Aqu2.1.31353_001">
    <property type="protein sequence ID" value="Aqu2.1.31353_001"/>
    <property type="gene ID" value="Aqu2.1.31353"/>
</dbReference>
<evidence type="ECO:0000256" key="1">
    <source>
        <dbReference type="ARBA" id="ARBA00006955"/>
    </source>
</evidence>
<keyword evidence="2" id="KW-0132">Cell division</keyword>
<evidence type="ECO:0000256" key="3">
    <source>
        <dbReference type="ARBA" id="ARBA00022754"/>
    </source>
</evidence>
<dbReference type="GO" id="GO:0016538">
    <property type="term" value="F:cyclin-dependent protein serine/threonine kinase regulator activity"/>
    <property type="evidence" value="ECO:0007669"/>
    <property type="project" value="UniProtKB-ARBA"/>
</dbReference>
<feature type="compositionally biased region" description="Basic and acidic residues" evidence="9">
    <location>
        <begin position="15"/>
        <end position="25"/>
    </location>
</feature>
<dbReference type="FunFam" id="1.10.472.10:FF:000005">
    <property type="entry name" value="G2/mitotic-specific cyclin B"/>
    <property type="match status" value="1"/>
</dbReference>
<feature type="coiled-coil region" evidence="8">
    <location>
        <begin position="285"/>
        <end position="379"/>
    </location>
</feature>
<evidence type="ECO:0000256" key="5">
    <source>
        <dbReference type="ARBA" id="ARBA00023127"/>
    </source>
</evidence>
<dbReference type="InParanoid" id="A0A1X7UUA0"/>
<dbReference type="SUPFAM" id="SSF47954">
    <property type="entry name" value="Cyclin-like"/>
    <property type="match status" value="2"/>
</dbReference>
<feature type="region of interest" description="Disordered" evidence="9">
    <location>
        <begin position="1"/>
        <end position="25"/>
    </location>
</feature>
<dbReference type="PANTHER" id="PTHR45721">
    <property type="entry name" value="LAMIN DM0-RELATED"/>
    <property type="match status" value="1"/>
</dbReference>
<protein>
    <recommendedName>
        <fullName evidence="10">IF rod domain-containing protein</fullName>
    </recommendedName>
</protein>
<evidence type="ECO:0000256" key="2">
    <source>
        <dbReference type="ARBA" id="ARBA00022618"/>
    </source>
</evidence>
<dbReference type="CDD" id="cd20509">
    <property type="entry name" value="CYCLIN_CCNB1-like_rpt2"/>
    <property type="match status" value="1"/>
</dbReference>
<dbReference type="PROSITE" id="PS51842">
    <property type="entry name" value="IF_ROD_2"/>
    <property type="match status" value="1"/>
</dbReference>
<dbReference type="Gene3D" id="1.20.5.170">
    <property type="match status" value="1"/>
</dbReference>
<dbReference type="eggNOG" id="KOG0653">
    <property type="taxonomic scope" value="Eukaryota"/>
</dbReference>
<dbReference type="GO" id="GO:0005882">
    <property type="term" value="C:intermediate filament"/>
    <property type="evidence" value="ECO:0007669"/>
    <property type="project" value="UniProtKB-KW"/>
</dbReference>
<dbReference type="InterPro" id="IPR006671">
    <property type="entry name" value="Cyclin_N"/>
</dbReference>